<gene>
    <name evidence="2" type="ORF">M404DRAFT_30586</name>
</gene>
<name>A0A0C3NE38_PISTI</name>
<dbReference type="InParanoid" id="A0A0C3NE38"/>
<dbReference type="AlphaFoldDB" id="A0A0C3NE38"/>
<dbReference type="Proteomes" id="UP000054217">
    <property type="component" value="Unassembled WGS sequence"/>
</dbReference>
<evidence type="ECO:0000313" key="2">
    <source>
        <dbReference type="EMBL" id="KIN99344.1"/>
    </source>
</evidence>
<dbReference type="HOGENOM" id="CLU_006344_10_0_1"/>
<dbReference type="Pfam" id="PF18759">
    <property type="entry name" value="Plavaka"/>
    <property type="match status" value="1"/>
</dbReference>
<dbReference type="Pfam" id="PF20722">
    <property type="entry name" value="DUF6830"/>
    <property type="match status" value="1"/>
</dbReference>
<sequence length="546" mass="62171">MAEQSQFGDATPHPPRTGMSTLQKLHALCQDTDPWNLSNFLPKAKMQHLSGVQLPFWRDWASSDPCVFLVGELLHSGHKFFFDHLFKWCRELLGHDELDMRYCTQHKRVGTRHFNGVLHISQMTGCEHRDLQRTIVATIAGLADPDFTCAIRAIIDFLYRAQSPTFTTTSLINAMGESLAEFHAHKDSILEMGSFGHNIQDVSSLIQYTADVSEHLLITHCKDPFTCTNRQRTSFTKQIVLLLDREESIPQFNLYSLLSERGINLTNMPCVESNVPQYIDPTLEWVQHVAPEEVNSFHGPRVFRNHFLKGILSEDSTTAFHVTVQTDFADKTSNYLVDTYNLPDFPVLLCAYIDAFPGNHSRLHGHLLKGWRKFRLQLQSRLYPRNLLPSQQVQALPPSTEHPLGKCDAMLVYHRPLSGILTAIVAQVHTVFAFSSRGLALPTGLSDPLLYVQYFTFTAMPSDQPDVGMYAVEHMFVNNPEDGTRSRVGAIISLLDVIHTVELIPKYGTVANCGVTSETCLELYDRFYLNNFTDKEWYYTMYQDYK</sequence>
<dbReference type="InterPro" id="IPR041078">
    <property type="entry name" value="Plavaka"/>
</dbReference>
<dbReference type="EMBL" id="KN832006">
    <property type="protein sequence ID" value="KIN99344.1"/>
    <property type="molecule type" value="Genomic_DNA"/>
</dbReference>
<keyword evidence="3" id="KW-1185">Reference proteome</keyword>
<protein>
    <recommendedName>
        <fullName evidence="1">DUF6830 domain-containing protein</fullName>
    </recommendedName>
</protein>
<reference evidence="3" key="2">
    <citation type="submission" date="2015-01" db="EMBL/GenBank/DDBJ databases">
        <title>Evolutionary Origins and Diversification of the Mycorrhizal Mutualists.</title>
        <authorList>
            <consortium name="DOE Joint Genome Institute"/>
            <consortium name="Mycorrhizal Genomics Consortium"/>
            <person name="Kohler A."/>
            <person name="Kuo A."/>
            <person name="Nagy L.G."/>
            <person name="Floudas D."/>
            <person name="Copeland A."/>
            <person name="Barry K.W."/>
            <person name="Cichocki N."/>
            <person name="Veneault-Fourrey C."/>
            <person name="LaButti K."/>
            <person name="Lindquist E.A."/>
            <person name="Lipzen A."/>
            <person name="Lundell T."/>
            <person name="Morin E."/>
            <person name="Murat C."/>
            <person name="Riley R."/>
            <person name="Ohm R."/>
            <person name="Sun H."/>
            <person name="Tunlid A."/>
            <person name="Henrissat B."/>
            <person name="Grigoriev I.V."/>
            <person name="Hibbett D.S."/>
            <person name="Martin F."/>
        </authorList>
    </citation>
    <scope>NUCLEOTIDE SEQUENCE [LARGE SCALE GENOMIC DNA]</scope>
    <source>
        <strain evidence="3">Marx 270</strain>
    </source>
</reference>
<dbReference type="InterPro" id="IPR049233">
    <property type="entry name" value="DUF6830"/>
</dbReference>
<evidence type="ECO:0000259" key="1">
    <source>
        <dbReference type="Pfam" id="PF20722"/>
    </source>
</evidence>
<feature type="domain" description="DUF6830" evidence="1">
    <location>
        <begin position="316"/>
        <end position="413"/>
    </location>
</feature>
<organism evidence="2 3">
    <name type="scientific">Pisolithus tinctorius Marx 270</name>
    <dbReference type="NCBI Taxonomy" id="870435"/>
    <lineage>
        <taxon>Eukaryota</taxon>
        <taxon>Fungi</taxon>
        <taxon>Dikarya</taxon>
        <taxon>Basidiomycota</taxon>
        <taxon>Agaricomycotina</taxon>
        <taxon>Agaricomycetes</taxon>
        <taxon>Agaricomycetidae</taxon>
        <taxon>Boletales</taxon>
        <taxon>Sclerodermatineae</taxon>
        <taxon>Pisolithaceae</taxon>
        <taxon>Pisolithus</taxon>
    </lineage>
</organism>
<accession>A0A0C3NE38</accession>
<proteinExistence type="predicted"/>
<dbReference type="OrthoDB" id="2576233at2759"/>
<evidence type="ECO:0000313" key="3">
    <source>
        <dbReference type="Proteomes" id="UP000054217"/>
    </source>
</evidence>
<reference evidence="2 3" key="1">
    <citation type="submission" date="2014-04" db="EMBL/GenBank/DDBJ databases">
        <authorList>
            <consortium name="DOE Joint Genome Institute"/>
            <person name="Kuo A."/>
            <person name="Kohler A."/>
            <person name="Costa M.D."/>
            <person name="Nagy L.G."/>
            <person name="Floudas D."/>
            <person name="Copeland A."/>
            <person name="Barry K.W."/>
            <person name="Cichocki N."/>
            <person name="Veneault-Fourrey C."/>
            <person name="LaButti K."/>
            <person name="Lindquist E.A."/>
            <person name="Lipzen A."/>
            <person name="Lundell T."/>
            <person name="Morin E."/>
            <person name="Murat C."/>
            <person name="Sun H."/>
            <person name="Tunlid A."/>
            <person name="Henrissat B."/>
            <person name="Grigoriev I.V."/>
            <person name="Hibbett D.S."/>
            <person name="Martin F."/>
            <person name="Nordberg H.P."/>
            <person name="Cantor M.N."/>
            <person name="Hua S.X."/>
        </authorList>
    </citation>
    <scope>NUCLEOTIDE SEQUENCE [LARGE SCALE GENOMIC DNA]</scope>
    <source>
        <strain evidence="2 3">Marx 270</strain>
    </source>
</reference>